<feature type="transmembrane region" description="Helical" evidence="3">
    <location>
        <begin position="266"/>
        <end position="287"/>
    </location>
</feature>
<feature type="region of interest" description="Disordered" evidence="2">
    <location>
        <begin position="558"/>
        <end position="620"/>
    </location>
</feature>
<keyword evidence="3" id="KW-1133">Transmembrane helix</keyword>
<feature type="compositionally biased region" description="Basic and acidic residues" evidence="2">
    <location>
        <begin position="239"/>
        <end position="249"/>
    </location>
</feature>
<organism evidence="4 5">
    <name type="scientific">Penaeus vannamei</name>
    <name type="common">Whiteleg shrimp</name>
    <name type="synonym">Litopenaeus vannamei</name>
    <dbReference type="NCBI Taxonomy" id="6689"/>
    <lineage>
        <taxon>Eukaryota</taxon>
        <taxon>Metazoa</taxon>
        <taxon>Ecdysozoa</taxon>
        <taxon>Arthropoda</taxon>
        <taxon>Crustacea</taxon>
        <taxon>Multicrustacea</taxon>
        <taxon>Malacostraca</taxon>
        <taxon>Eumalacostraca</taxon>
        <taxon>Eucarida</taxon>
        <taxon>Decapoda</taxon>
        <taxon>Dendrobranchiata</taxon>
        <taxon>Penaeoidea</taxon>
        <taxon>Penaeidae</taxon>
        <taxon>Penaeus</taxon>
    </lineage>
</organism>
<dbReference type="PANTHER" id="PTHR13037">
    <property type="entry name" value="FORMIN"/>
    <property type="match status" value="1"/>
</dbReference>
<feature type="compositionally biased region" description="Basic and acidic residues" evidence="2">
    <location>
        <begin position="571"/>
        <end position="594"/>
    </location>
</feature>
<evidence type="ECO:0000256" key="1">
    <source>
        <dbReference type="ARBA" id="ARBA00022581"/>
    </source>
</evidence>
<feature type="region of interest" description="Disordered" evidence="2">
    <location>
        <begin position="96"/>
        <end position="118"/>
    </location>
</feature>
<evidence type="ECO:0000313" key="5">
    <source>
        <dbReference type="Proteomes" id="UP000283509"/>
    </source>
</evidence>
<dbReference type="EMBL" id="QCYY01001852">
    <property type="protein sequence ID" value="ROT74737.1"/>
    <property type="molecule type" value="Genomic_DNA"/>
</dbReference>
<comment type="caution">
    <text evidence="4">The sequence shown here is derived from an EMBL/GenBank/DDBJ whole genome shotgun (WGS) entry which is preliminary data.</text>
</comment>
<dbReference type="PANTHER" id="PTHR13037:SF24">
    <property type="entry name" value="POLYCOMB PROTEIN PCL-RELATED"/>
    <property type="match status" value="1"/>
</dbReference>
<dbReference type="Proteomes" id="UP000283509">
    <property type="component" value="Unassembled WGS sequence"/>
</dbReference>
<keyword evidence="5" id="KW-1185">Reference proteome</keyword>
<reference evidence="4 5" key="1">
    <citation type="submission" date="2018-04" db="EMBL/GenBank/DDBJ databases">
        <authorList>
            <person name="Zhang X."/>
            <person name="Yuan J."/>
            <person name="Li F."/>
            <person name="Xiang J."/>
        </authorList>
    </citation>
    <scope>NUCLEOTIDE SEQUENCE [LARGE SCALE GENOMIC DNA]</scope>
    <source>
        <tissue evidence="4">Muscle</tissue>
    </source>
</reference>
<keyword evidence="1" id="KW-0945">Host-virus interaction</keyword>
<evidence type="ECO:0000256" key="2">
    <source>
        <dbReference type="SAM" id="MobiDB-lite"/>
    </source>
</evidence>
<reference evidence="4 5" key="2">
    <citation type="submission" date="2019-01" db="EMBL/GenBank/DDBJ databases">
        <title>The decoding of complex shrimp genome reveals the adaptation for benthos swimmer, frequently molting mechanism and breeding impact on genome.</title>
        <authorList>
            <person name="Sun Y."/>
            <person name="Gao Y."/>
            <person name="Yu Y."/>
        </authorList>
    </citation>
    <scope>NUCLEOTIDE SEQUENCE [LARGE SCALE GENOMIC DNA]</scope>
    <source>
        <tissue evidence="4">Muscle</tissue>
    </source>
</reference>
<protein>
    <submittedName>
        <fullName evidence="4">Uncharacterized protein</fullName>
    </submittedName>
</protein>
<evidence type="ECO:0000313" key="4">
    <source>
        <dbReference type="EMBL" id="ROT74737.1"/>
    </source>
</evidence>
<feature type="region of interest" description="Disordered" evidence="2">
    <location>
        <begin position="502"/>
        <end position="521"/>
    </location>
</feature>
<keyword evidence="3" id="KW-0472">Membrane</keyword>
<feature type="region of interest" description="Disordered" evidence="2">
    <location>
        <begin position="319"/>
        <end position="356"/>
    </location>
</feature>
<name>A0A3R7N1I0_PENVA</name>
<feature type="region of interest" description="Disordered" evidence="2">
    <location>
        <begin position="236"/>
        <end position="262"/>
    </location>
</feature>
<accession>A0A3R7N1I0</accession>
<gene>
    <name evidence="4" type="ORF">C7M84_006762</name>
</gene>
<dbReference type="AlphaFoldDB" id="A0A3R7N1I0"/>
<keyword evidence="3" id="KW-0812">Transmembrane</keyword>
<proteinExistence type="predicted"/>
<evidence type="ECO:0000256" key="3">
    <source>
        <dbReference type="SAM" id="Phobius"/>
    </source>
</evidence>
<feature type="compositionally biased region" description="Low complexity" evidence="2">
    <location>
        <begin position="595"/>
        <end position="606"/>
    </location>
</feature>
<sequence length="642" mass="69882">MRESPYRSISTVPKSPVGLETFFFPPVIILSVCTSIAGPDNNTRERRSTLPPYPEQAASLFSPNQPPPPLDSPSFWLPPHLHLALSGSPLLHLLPSPRPPSRKLHMRTPDSRPGAPSACTETEPDLWFAITSFVLAKQAIDFCGGAQPGRRNTISPRMWSTGALLKMSDRRGPGRTLLFGNANPLLGSSEVTAAVYDMTSLALLCDVTVLYRSLIVSNMVSLKDFVVAAHPYSSWSRTESADPRSRPESPSRTTGGRRPSRQARGANTNMFIILLLYTLLLLIYYLIHSHLTSLLILSYSFIPHLASLYIPTHHPYSSFSAPTSPTPPTHTTLHTITHHHHPPSTTPPPPTHIHLHHHLSHTHHSAPFTTSPTTSFTPSCTLARYTGHRPRKKSPPCSARSLILTLYFLIQHHVQPHSRPPYGATLAVSLSSLLSSSPSLHSSPSSTSRLLPLASSHRTRALYLGPTFPTLLCLRPHSLPRCLPPPPVTRAPSLLFSHPPHSRSTCCPTSPSSTSAHPLSLSLSPRVAPPSLLLSSASPLRLLLPVLSLRPSPSPLLGPLRAPPSLSPTTHAEETSKRLNETETAPQRRKEERAAPTPSVSTSPAPILRDSPALTPESTGAAVPPYDTWALWSFPHSLYEAG</sequence>
<feature type="region of interest" description="Disordered" evidence="2">
    <location>
        <begin position="38"/>
        <end position="68"/>
    </location>
</feature>